<organism evidence="2">
    <name type="scientific">uncultured Ramlibacter sp</name>
    <dbReference type="NCBI Taxonomy" id="260755"/>
    <lineage>
        <taxon>Bacteria</taxon>
        <taxon>Pseudomonadati</taxon>
        <taxon>Pseudomonadota</taxon>
        <taxon>Betaproteobacteria</taxon>
        <taxon>Burkholderiales</taxon>
        <taxon>Comamonadaceae</taxon>
        <taxon>Ramlibacter</taxon>
        <taxon>environmental samples</taxon>
    </lineage>
</organism>
<gene>
    <name evidence="2" type="ORF">AVDCRST_MAG51-928</name>
</gene>
<accession>A0A6J4P5R8</accession>
<sequence length="187" mass="19045">EAPRARRRRVGHGPGDQRVGPPPGHFVGAGRRHGWGTARTTREPALPARCGPAGRGKDCRRSGPVDAGLPARTGIGGDAHGRAAADAGAVAGLRRARRLAVQGLRGGAGRPPRLARPRGAAGSRARVGQRRAHRAQLRAGSGAPAADGAGGGQCPRGSAGCVGAGFPWCQPAGLRQRRHRGRRGGRG</sequence>
<keyword evidence="2" id="KW-0560">Oxidoreductase</keyword>
<feature type="compositionally biased region" description="Basic residues" evidence="1">
    <location>
        <begin position="127"/>
        <end position="136"/>
    </location>
</feature>
<feature type="compositionally biased region" description="Basic residues" evidence="1">
    <location>
        <begin position="1"/>
        <end position="11"/>
    </location>
</feature>
<name>A0A6J4P5R8_9BURK</name>
<dbReference type="GO" id="GO:0047952">
    <property type="term" value="F:glycerol-3-phosphate dehydrogenase [NAD(P)+] activity"/>
    <property type="evidence" value="ECO:0007669"/>
    <property type="project" value="UniProtKB-EC"/>
</dbReference>
<proteinExistence type="predicted"/>
<feature type="region of interest" description="Disordered" evidence="1">
    <location>
        <begin position="1"/>
        <end position="85"/>
    </location>
</feature>
<feature type="non-terminal residue" evidence="2">
    <location>
        <position position="187"/>
    </location>
</feature>
<evidence type="ECO:0000256" key="1">
    <source>
        <dbReference type="SAM" id="MobiDB-lite"/>
    </source>
</evidence>
<dbReference type="EMBL" id="CADCUX010000229">
    <property type="protein sequence ID" value="CAA9401723.1"/>
    <property type="molecule type" value="Genomic_DNA"/>
</dbReference>
<feature type="region of interest" description="Disordered" evidence="1">
    <location>
        <begin position="102"/>
        <end position="156"/>
    </location>
</feature>
<dbReference type="AlphaFoldDB" id="A0A6J4P5R8"/>
<protein>
    <submittedName>
        <fullName evidence="2">Glycerol-3-phosphate dehydrogenase [NAD(P)+]</fullName>
        <ecNumber evidence="2">1.1.1.94</ecNumber>
    </submittedName>
</protein>
<reference evidence="2" key="1">
    <citation type="submission" date="2020-02" db="EMBL/GenBank/DDBJ databases">
        <authorList>
            <person name="Meier V. D."/>
        </authorList>
    </citation>
    <scope>NUCLEOTIDE SEQUENCE</scope>
    <source>
        <strain evidence="2">AVDCRST_MAG51</strain>
    </source>
</reference>
<dbReference type="EC" id="1.1.1.94" evidence="2"/>
<feature type="compositionally biased region" description="Low complexity" evidence="1">
    <location>
        <begin position="117"/>
        <end position="126"/>
    </location>
</feature>
<feature type="non-terminal residue" evidence="2">
    <location>
        <position position="1"/>
    </location>
</feature>
<evidence type="ECO:0000313" key="2">
    <source>
        <dbReference type="EMBL" id="CAA9401723.1"/>
    </source>
</evidence>